<comment type="caution">
    <text evidence="2">The sequence shown here is derived from an EMBL/GenBank/DDBJ whole genome shotgun (WGS) entry which is preliminary data.</text>
</comment>
<keyword evidence="3" id="KW-1185">Reference proteome</keyword>
<name>A0A1X2IPJ4_9FUNG</name>
<evidence type="ECO:0000256" key="1">
    <source>
        <dbReference type="SAM" id="SignalP"/>
    </source>
</evidence>
<dbReference type="AlphaFoldDB" id="A0A1X2IPJ4"/>
<feature type="chain" id="PRO_5012981957" evidence="1">
    <location>
        <begin position="24"/>
        <end position="131"/>
    </location>
</feature>
<accession>A0A1X2IPJ4</accession>
<evidence type="ECO:0000313" key="3">
    <source>
        <dbReference type="Proteomes" id="UP000193560"/>
    </source>
</evidence>
<keyword evidence="1" id="KW-0732">Signal</keyword>
<dbReference type="EMBL" id="MCGE01000006">
    <property type="protein sequence ID" value="ORZ20192.1"/>
    <property type="molecule type" value="Genomic_DNA"/>
</dbReference>
<sequence length="131" mass="14726">MSYLWTSSGQITALWLLSPTLLSCNSHTTITFLCDGLKPIAPFPFQIRINDISSHSKATYNTSLGFDDAVLEPRLSTFFHFSSDQRELNDFIAPPPPVREKGDLKTFLFFSVSKNAVDHLMANATELFVYC</sequence>
<feature type="signal peptide" evidence="1">
    <location>
        <begin position="1"/>
        <end position="23"/>
    </location>
</feature>
<evidence type="ECO:0000313" key="2">
    <source>
        <dbReference type="EMBL" id="ORZ20192.1"/>
    </source>
</evidence>
<dbReference type="Proteomes" id="UP000193560">
    <property type="component" value="Unassembled WGS sequence"/>
</dbReference>
<proteinExistence type="predicted"/>
<protein>
    <submittedName>
        <fullName evidence="2">Uncharacterized protein</fullName>
    </submittedName>
</protein>
<reference evidence="2 3" key="1">
    <citation type="submission" date="2016-07" db="EMBL/GenBank/DDBJ databases">
        <title>Pervasive Adenine N6-methylation of Active Genes in Fungi.</title>
        <authorList>
            <consortium name="DOE Joint Genome Institute"/>
            <person name="Mondo S.J."/>
            <person name="Dannebaum R.O."/>
            <person name="Kuo R.C."/>
            <person name="Labutti K."/>
            <person name="Haridas S."/>
            <person name="Kuo A."/>
            <person name="Salamov A."/>
            <person name="Ahrendt S.R."/>
            <person name="Lipzen A."/>
            <person name="Sullivan W."/>
            <person name="Andreopoulos W.B."/>
            <person name="Clum A."/>
            <person name="Lindquist E."/>
            <person name="Daum C."/>
            <person name="Ramamoorthy G.K."/>
            <person name="Gryganskyi A."/>
            <person name="Culley D."/>
            <person name="Magnuson J.K."/>
            <person name="James T.Y."/>
            <person name="O'Malley M.A."/>
            <person name="Stajich J.E."/>
            <person name="Spatafora J.W."/>
            <person name="Visel A."/>
            <person name="Grigoriev I.V."/>
        </authorList>
    </citation>
    <scope>NUCLEOTIDE SEQUENCE [LARGE SCALE GENOMIC DNA]</scope>
    <source>
        <strain evidence="2 3">NRRL 1336</strain>
    </source>
</reference>
<organism evidence="2 3">
    <name type="scientific">Absidia repens</name>
    <dbReference type="NCBI Taxonomy" id="90262"/>
    <lineage>
        <taxon>Eukaryota</taxon>
        <taxon>Fungi</taxon>
        <taxon>Fungi incertae sedis</taxon>
        <taxon>Mucoromycota</taxon>
        <taxon>Mucoromycotina</taxon>
        <taxon>Mucoromycetes</taxon>
        <taxon>Mucorales</taxon>
        <taxon>Cunninghamellaceae</taxon>
        <taxon>Absidia</taxon>
    </lineage>
</organism>
<gene>
    <name evidence="2" type="ORF">BCR42DRAFT_475739</name>
</gene>